<evidence type="ECO:0000313" key="1">
    <source>
        <dbReference type="EMBL" id="KAG2232298.1"/>
    </source>
</evidence>
<reference evidence="1" key="1">
    <citation type="submission" date="2021-01" db="EMBL/GenBank/DDBJ databases">
        <title>Metabolic potential, ecology and presence of endohyphal bacteria is reflected in genomic diversity of Mucoromycotina.</title>
        <authorList>
            <person name="Muszewska A."/>
            <person name="Okrasinska A."/>
            <person name="Steczkiewicz K."/>
            <person name="Drgas O."/>
            <person name="Orlowska M."/>
            <person name="Perlinska-Lenart U."/>
            <person name="Aleksandrzak-Piekarczyk T."/>
            <person name="Szatraj K."/>
            <person name="Zielenkiewicz U."/>
            <person name="Pilsyk S."/>
            <person name="Malc E."/>
            <person name="Mieczkowski P."/>
            <person name="Kruszewska J.S."/>
            <person name="Biernat P."/>
            <person name="Pawlowska J."/>
        </authorList>
    </citation>
    <scope>NUCLEOTIDE SEQUENCE</scope>
    <source>
        <strain evidence="1">WA0000018081</strain>
    </source>
</reference>
<evidence type="ECO:0000313" key="2">
    <source>
        <dbReference type="Proteomes" id="UP000613177"/>
    </source>
</evidence>
<dbReference type="Proteomes" id="UP000613177">
    <property type="component" value="Unassembled WGS sequence"/>
</dbReference>
<name>A0A8H7VXH4_9FUNG</name>
<organism evidence="1 2">
    <name type="scientific">Thamnidium elegans</name>
    <dbReference type="NCBI Taxonomy" id="101142"/>
    <lineage>
        <taxon>Eukaryota</taxon>
        <taxon>Fungi</taxon>
        <taxon>Fungi incertae sedis</taxon>
        <taxon>Mucoromycota</taxon>
        <taxon>Mucoromycotina</taxon>
        <taxon>Mucoromycetes</taxon>
        <taxon>Mucorales</taxon>
        <taxon>Mucorineae</taxon>
        <taxon>Mucoraceae</taxon>
        <taxon>Thamnidium</taxon>
    </lineage>
</organism>
<accession>A0A8H7VXH4</accession>
<dbReference type="EMBL" id="JAEPRE010000116">
    <property type="protein sequence ID" value="KAG2232298.1"/>
    <property type="molecule type" value="Genomic_DNA"/>
</dbReference>
<keyword evidence="2" id="KW-1185">Reference proteome</keyword>
<sequence>MAPIERELFKNIKLRDDYKLLFSDQHLKLIHAYSFGSRGSSTENLQSHPVQNALFKALDLNGVNLTTLTHNKTANTDILTALNTYLFKDKLEYESASDSPPAKQAIDFQFNGVVSANRRFLQNSENFIYSGTDNGFVNLTCSAQLSLPRFKFRLKLHNYYTALETDKISQLDLSGEEKKFLDLPKELNIS</sequence>
<gene>
    <name evidence="1" type="ORF">INT48_009319</name>
</gene>
<dbReference type="AlphaFoldDB" id="A0A8H7VXH4"/>
<comment type="caution">
    <text evidence="1">The sequence shown here is derived from an EMBL/GenBank/DDBJ whole genome shotgun (WGS) entry which is preliminary data.</text>
</comment>
<proteinExistence type="predicted"/>
<protein>
    <submittedName>
        <fullName evidence="1">Uncharacterized protein</fullName>
    </submittedName>
</protein>